<evidence type="ECO:0000259" key="5">
    <source>
        <dbReference type="PROSITE" id="PS51898"/>
    </source>
</evidence>
<evidence type="ECO:0000313" key="7">
    <source>
        <dbReference type="Proteomes" id="UP000027337"/>
    </source>
</evidence>
<dbReference type="PROSITE" id="PS51898">
    <property type="entry name" value="TYR_RECOMBINASE"/>
    <property type="match status" value="1"/>
</dbReference>
<dbReference type="Gene3D" id="1.10.150.130">
    <property type="match status" value="1"/>
</dbReference>
<dbReference type="GO" id="GO:0003677">
    <property type="term" value="F:DNA binding"/>
    <property type="evidence" value="ECO:0007669"/>
    <property type="project" value="UniProtKB-KW"/>
</dbReference>
<dbReference type="Pfam" id="PF00589">
    <property type="entry name" value="Phage_integrase"/>
    <property type="match status" value="1"/>
</dbReference>
<evidence type="ECO:0000256" key="1">
    <source>
        <dbReference type="ARBA" id="ARBA00008857"/>
    </source>
</evidence>
<dbReference type="InterPro" id="IPR002104">
    <property type="entry name" value="Integrase_catalytic"/>
</dbReference>
<dbReference type="Proteomes" id="UP000027337">
    <property type="component" value="Unassembled WGS sequence"/>
</dbReference>
<dbReference type="InterPro" id="IPR013762">
    <property type="entry name" value="Integrase-like_cat_sf"/>
</dbReference>
<dbReference type="EMBL" id="JEMU01000008">
    <property type="protein sequence ID" value="KAJ02891.1"/>
    <property type="molecule type" value="Genomic_DNA"/>
</dbReference>
<dbReference type="eggNOG" id="COG0582">
    <property type="taxonomic scope" value="Bacteria"/>
</dbReference>
<dbReference type="InterPro" id="IPR050090">
    <property type="entry name" value="Tyrosine_recombinase_XerCD"/>
</dbReference>
<keyword evidence="3" id="KW-0238">DNA-binding</keyword>
<evidence type="ECO:0000256" key="3">
    <source>
        <dbReference type="ARBA" id="ARBA00023125"/>
    </source>
</evidence>
<keyword evidence="7" id="KW-1185">Reference proteome</keyword>
<proteinExistence type="inferred from homology"/>
<feature type="domain" description="Tyr recombinase" evidence="5">
    <location>
        <begin position="198"/>
        <end position="369"/>
    </location>
</feature>
<keyword evidence="4" id="KW-0233">DNA recombination</keyword>
<dbReference type="GO" id="GO:0015074">
    <property type="term" value="P:DNA integration"/>
    <property type="evidence" value="ECO:0007669"/>
    <property type="project" value="UniProtKB-KW"/>
</dbReference>
<organism evidence="6 7">
    <name type="scientific">Sulfitobacter mediterraneus</name>
    <dbReference type="NCBI Taxonomy" id="83219"/>
    <lineage>
        <taxon>Bacteria</taxon>
        <taxon>Pseudomonadati</taxon>
        <taxon>Pseudomonadota</taxon>
        <taxon>Alphaproteobacteria</taxon>
        <taxon>Rhodobacterales</taxon>
        <taxon>Roseobacteraceae</taxon>
        <taxon>Sulfitobacter</taxon>
    </lineage>
</organism>
<evidence type="ECO:0000256" key="2">
    <source>
        <dbReference type="ARBA" id="ARBA00022908"/>
    </source>
</evidence>
<gene>
    <name evidence="6" type="ORF">PM02_10465</name>
</gene>
<comment type="similarity">
    <text evidence="1">Belongs to the 'phage' integrase family.</text>
</comment>
<reference evidence="6 7" key="1">
    <citation type="journal article" date="2014" name="Genome Announc.">
        <title>Draft Genome Sequences of Two Isolates of the Roseobacter Group, Sulfitobacter sp. Strains 3SOLIMAR09 and 1FIGIMAR09, from Harbors of Mallorca Island (Mediterranean Sea).</title>
        <authorList>
            <person name="Mas-Llado M."/>
            <person name="Pina-Villalonga J.M."/>
            <person name="Brunet-Galmes I."/>
            <person name="Nogales B."/>
            <person name="Bosch R."/>
        </authorList>
    </citation>
    <scope>NUCLEOTIDE SEQUENCE [LARGE SCALE GENOMIC DNA]</scope>
    <source>
        <strain evidence="6 7">1FIGIMAR09</strain>
    </source>
</reference>
<name>A0A061SMF0_9RHOB</name>
<sequence>MARVRRFDGGYSQTRLGPYRTMQKHGLNYEEALALANEWFNQPETIAIASQPYSVGVNSVLNYSKTESRFTVGDAMHSFVEWKRISAARTYFETTLSLINHHIIPRLGHLPVEELSQPVFTQFCIDILETAPKRGRGNVEARVRLEDIDHERLRKRKKTLNTVIGLLRTAIEMSWENGDVDSELYWRRLRRVPHADTPRQFFLTRAQAKRLIATCRPDLAVLVQGALYTGCRVSELARLKARDVGGHVFGIYVEPMKSYRGRYVVLPNEGMTFFLDQVEALDDEDLVFKMSSGRSWSGCHKHLFKEAVRRAGLPEGFVFHGLRHTYASQLVQAGTPLAMVAKQLGHTNTDTVSRTYGHLCCDGLENEISRRFAPLQIAVRDPRLKRLRDTLQNKAEPQWSWPRKNRSKASGELVSLLRKREDELR</sequence>
<dbReference type="SUPFAM" id="SSF56349">
    <property type="entry name" value="DNA breaking-rejoining enzymes"/>
    <property type="match status" value="1"/>
</dbReference>
<keyword evidence="2" id="KW-0229">DNA integration</keyword>
<protein>
    <submittedName>
        <fullName evidence="6">Integrase</fullName>
    </submittedName>
</protein>
<dbReference type="STRING" id="83219.PM02_10465"/>
<dbReference type="PANTHER" id="PTHR30349:SF64">
    <property type="entry name" value="PROPHAGE INTEGRASE INTD-RELATED"/>
    <property type="match status" value="1"/>
</dbReference>
<dbReference type="InterPro" id="IPR011010">
    <property type="entry name" value="DNA_brk_join_enz"/>
</dbReference>
<dbReference type="AlphaFoldDB" id="A0A061SMF0"/>
<dbReference type="CDD" id="cd00796">
    <property type="entry name" value="INT_Rci_Hp1_C"/>
    <property type="match status" value="1"/>
</dbReference>
<evidence type="ECO:0000313" key="6">
    <source>
        <dbReference type="EMBL" id="KAJ02891.1"/>
    </source>
</evidence>
<comment type="caution">
    <text evidence="6">The sequence shown here is derived from an EMBL/GenBank/DDBJ whole genome shotgun (WGS) entry which is preliminary data.</text>
</comment>
<dbReference type="Gene3D" id="1.10.443.10">
    <property type="entry name" value="Intergrase catalytic core"/>
    <property type="match status" value="1"/>
</dbReference>
<dbReference type="InterPro" id="IPR010998">
    <property type="entry name" value="Integrase_recombinase_N"/>
</dbReference>
<dbReference type="PANTHER" id="PTHR30349">
    <property type="entry name" value="PHAGE INTEGRASE-RELATED"/>
    <property type="match status" value="1"/>
</dbReference>
<accession>A0A061SMF0</accession>
<evidence type="ECO:0000256" key="4">
    <source>
        <dbReference type="ARBA" id="ARBA00023172"/>
    </source>
</evidence>
<dbReference type="GO" id="GO:0006310">
    <property type="term" value="P:DNA recombination"/>
    <property type="evidence" value="ECO:0007669"/>
    <property type="project" value="UniProtKB-KW"/>
</dbReference>